<dbReference type="AlphaFoldDB" id="A0AAJ6BM48"/>
<evidence type="ECO:0000313" key="3">
    <source>
        <dbReference type="Proteomes" id="UP001218362"/>
    </source>
</evidence>
<gene>
    <name evidence="2" type="ORF">P0Y56_11805</name>
</gene>
<feature type="chain" id="PRO_5042585833" description="Recombination protein F" evidence="1">
    <location>
        <begin position="24"/>
        <end position="40"/>
    </location>
</feature>
<evidence type="ECO:0008006" key="4">
    <source>
        <dbReference type="Google" id="ProtNLM"/>
    </source>
</evidence>
<name>A0AAJ6BM48_9SPHN</name>
<keyword evidence="1" id="KW-0732">Signal</keyword>
<evidence type="ECO:0000313" key="2">
    <source>
        <dbReference type="EMBL" id="WEK45712.1"/>
    </source>
</evidence>
<dbReference type="KEGG" id="acob:P0Y56_11805"/>
<organism evidence="2 3">
    <name type="scientific">Candidatus Andeanibacterium colombiense</name>
    <dbReference type="NCBI Taxonomy" id="3121345"/>
    <lineage>
        <taxon>Bacteria</taxon>
        <taxon>Pseudomonadati</taxon>
        <taxon>Pseudomonadota</taxon>
        <taxon>Alphaproteobacteria</taxon>
        <taxon>Sphingomonadales</taxon>
        <taxon>Sphingomonadaceae</taxon>
        <taxon>Candidatus Andeanibacterium</taxon>
    </lineage>
</organism>
<evidence type="ECO:0000256" key="1">
    <source>
        <dbReference type="SAM" id="SignalP"/>
    </source>
</evidence>
<feature type="signal peptide" evidence="1">
    <location>
        <begin position="1"/>
        <end position="23"/>
    </location>
</feature>
<protein>
    <recommendedName>
        <fullName evidence="4">Recombination protein F</fullName>
    </recommendedName>
</protein>
<dbReference type="EMBL" id="CP119316">
    <property type="protein sequence ID" value="WEK45712.1"/>
    <property type="molecule type" value="Genomic_DNA"/>
</dbReference>
<reference evidence="2" key="1">
    <citation type="submission" date="2023-03" db="EMBL/GenBank/DDBJ databases">
        <title>Andean soil-derived lignocellulolytic bacterial consortium as a source of novel taxa and putative plastic-active enzymes.</title>
        <authorList>
            <person name="Diaz-Garcia L."/>
            <person name="Chuvochina M."/>
            <person name="Feuerriegel G."/>
            <person name="Bunk B."/>
            <person name="Sproer C."/>
            <person name="Streit W.R."/>
            <person name="Rodriguez L.M."/>
            <person name="Overmann J."/>
            <person name="Jimenez D.J."/>
        </authorList>
    </citation>
    <scope>NUCLEOTIDE SEQUENCE</scope>
    <source>
        <strain evidence="2">MAG 26</strain>
    </source>
</reference>
<proteinExistence type="predicted"/>
<accession>A0AAJ6BM48</accession>
<dbReference type="Proteomes" id="UP001218362">
    <property type="component" value="Chromosome"/>
</dbReference>
<sequence length="40" mass="4053">MTRNLNNAVAALAALALTFTAMAYAIVPAEHPAAIIATLA</sequence>